<name>A0A1I5M681_9BACT</name>
<reference evidence="2 3" key="1">
    <citation type="submission" date="2016-10" db="EMBL/GenBank/DDBJ databases">
        <authorList>
            <person name="de Groot N.N."/>
        </authorList>
    </citation>
    <scope>NUCLEOTIDE SEQUENCE [LARGE SCALE GENOMIC DNA]</scope>
    <source>
        <strain evidence="2 3">EP1-55-1</strain>
    </source>
</reference>
<accession>A0A1I5M681</accession>
<keyword evidence="1" id="KW-0472">Membrane</keyword>
<feature type="transmembrane region" description="Helical" evidence="1">
    <location>
        <begin position="6"/>
        <end position="22"/>
    </location>
</feature>
<dbReference type="Proteomes" id="UP000199227">
    <property type="component" value="Unassembled WGS sequence"/>
</dbReference>
<evidence type="ECO:0000256" key="1">
    <source>
        <dbReference type="SAM" id="Phobius"/>
    </source>
</evidence>
<dbReference type="RefSeq" id="WP_092910971.1">
    <property type="nucleotide sequence ID" value="NZ_FOXB01000005.1"/>
</dbReference>
<gene>
    <name evidence="2" type="ORF">SAMN05216234_10533</name>
</gene>
<sequence>MKYIQPYWYLFAALLILIPVAYKSHMIQEKIVETENVNAKLESIGRYIKALEKNYNTPEKNRKKLISLLKKVENRKDVKIEKNIKRTKANFKISGIKKSDLDMLVKGIFNSTMRVKRIDIDRTDTNITRIEAEVIF</sequence>
<evidence type="ECO:0000313" key="2">
    <source>
        <dbReference type="EMBL" id="SFP05148.1"/>
    </source>
</evidence>
<dbReference type="EMBL" id="FOXB01000005">
    <property type="protein sequence ID" value="SFP05148.1"/>
    <property type="molecule type" value="Genomic_DNA"/>
</dbReference>
<protein>
    <recommendedName>
        <fullName evidence="4">Type II secretion system (T2SS), protein M</fullName>
    </recommendedName>
</protein>
<keyword evidence="1" id="KW-1133">Transmembrane helix</keyword>
<evidence type="ECO:0008006" key="4">
    <source>
        <dbReference type="Google" id="ProtNLM"/>
    </source>
</evidence>
<dbReference type="STRING" id="223786.SAMN05216234_10533"/>
<evidence type="ECO:0000313" key="3">
    <source>
        <dbReference type="Proteomes" id="UP000199227"/>
    </source>
</evidence>
<proteinExistence type="predicted"/>
<keyword evidence="1" id="KW-0812">Transmembrane</keyword>
<organism evidence="2 3">
    <name type="scientific">Hydrogenimonas thermophila</name>
    <dbReference type="NCBI Taxonomy" id="223786"/>
    <lineage>
        <taxon>Bacteria</taxon>
        <taxon>Pseudomonadati</taxon>
        <taxon>Campylobacterota</taxon>
        <taxon>Epsilonproteobacteria</taxon>
        <taxon>Campylobacterales</taxon>
        <taxon>Hydrogenimonadaceae</taxon>
        <taxon>Hydrogenimonas</taxon>
    </lineage>
</organism>
<keyword evidence="3" id="KW-1185">Reference proteome</keyword>
<dbReference type="AlphaFoldDB" id="A0A1I5M681"/>